<evidence type="ECO:0000313" key="2">
    <source>
        <dbReference type="Proteomes" id="UP001501243"/>
    </source>
</evidence>
<reference evidence="2" key="1">
    <citation type="journal article" date="2019" name="Int. J. Syst. Evol. Microbiol.">
        <title>The Global Catalogue of Microorganisms (GCM) 10K type strain sequencing project: providing services to taxonomists for standard genome sequencing and annotation.</title>
        <authorList>
            <consortium name="The Broad Institute Genomics Platform"/>
            <consortium name="The Broad Institute Genome Sequencing Center for Infectious Disease"/>
            <person name="Wu L."/>
            <person name="Ma J."/>
        </authorList>
    </citation>
    <scope>NUCLEOTIDE SEQUENCE [LARGE SCALE GENOMIC DNA]</scope>
    <source>
        <strain evidence="2">JCM 17841</strain>
    </source>
</reference>
<dbReference type="RefSeq" id="WP_208133655.1">
    <property type="nucleotide sequence ID" value="NZ_BAABGQ010000009.1"/>
</dbReference>
<accession>A0ABP8QR35</accession>
<keyword evidence="2" id="KW-1185">Reference proteome</keyword>
<protein>
    <submittedName>
        <fullName evidence="1">Uncharacterized protein</fullName>
    </submittedName>
</protein>
<proteinExistence type="predicted"/>
<sequence>MIYGDQKDSDILRRHIDQLVANIDAVGSRFTTVNLTQHTYLDLLRRIRCTLLGVSLQLGQWPDVAELKLPISLLFRSVVTDVLTGLYLATFDTDDEAFKNELMMLDLSFVGYVKTIFEHTGLEMPDASEAEVAQEIQARLDDLYAKAEHLLVAPGNTQLKKSGQIRATSDPMLFKAGLPAAKLGSLSEREMFEQIKAHPATVHLARVYILQRHLSQSHHYAPANRGFIQLPPDIECKHWFEAMVYANEVTGLLSNLLKMPAEVMQPFRDSQASLLAHLSSGMPD</sequence>
<dbReference type="Proteomes" id="UP001501243">
    <property type="component" value="Unassembled WGS sequence"/>
</dbReference>
<comment type="caution">
    <text evidence="1">The sequence shown here is derived from an EMBL/GenBank/DDBJ whole genome shotgun (WGS) entry which is preliminary data.</text>
</comment>
<gene>
    <name evidence="1" type="ORF">GCM10023172_35950</name>
</gene>
<dbReference type="EMBL" id="BAABGQ010000009">
    <property type="protein sequence ID" value="GAA4506591.1"/>
    <property type="molecule type" value="Genomic_DNA"/>
</dbReference>
<organism evidence="1 2">
    <name type="scientific">Hymenobacter ginsengisoli</name>
    <dbReference type="NCBI Taxonomy" id="1051626"/>
    <lineage>
        <taxon>Bacteria</taxon>
        <taxon>Pseudomonadati</taxon>
        <taxon>Bacteroidota</taxon>
        <taxon>Cytophagia</taxon>
        <taxon>Cytophagales</taxon>
        <taxon>Hymenobacteraceae</taxon>
        <taxon>Hymenobacter</taxon>
    </lineage>
</organism>
<evidence type="ECO:0000313" key="1">
    <source>
        <dbReference type="EMBL" id="GAA4506591.1"/>
    </source>
</evidence>
<name>A0ABP8QR35_9BACT</name>